<dbReference type="Pfam" id="PF07498">
    <property type="entry name" value="Rho_N"/>
    <property type="match status" value="1"/>
</dbReference>
<comment type="caution">
    <text evidence="4">The sequence shown here is derived from an EMBL/GenBank/DDBJ whole genome shotgun (WGS) entry which is preliminary data.</text>
</comment>
<dbReference type="AlphaFoldDB" id="A0A8J3TAN9"/>
<evidence type="ECO:0000313" key="4">
    <source>
        <dbReference type="EMBL" id="GII21791.1"/>
    </source>
</evidence>
<dbReference type="InterPro" id="IPR011112">
    <property type="entry name" value="Rho-like_N"/>
</dbReference>
<feature type="domain" description="Hemerythrin-like" evidence="2">
    <location>
        <begin position="5"/>
        <end position="119"/>
    </location>
</feature>
<gene>
    <name evidence="4" type="ORF">Pme01_13880</name>
</gene>
<feature type="region of interest" description="Disordered" evidence="1">
    <location>
        <begin position="148"/>
        <end position="201"/>
    </location>
</feature>
<dbReference type="PANTHER" id="PTHR35585:SF1">
    <property type="entry name" value="HHE DOMAIN PROTEIN (AFU_ORTHOLOGUE AFUA_4G00730)"/>
    <property type="match status" value="1"/>
</dbReference>
<proteinExistence type="predicted"/>
<feature type="compositionally biased region" description="Basic and acidic residues" evidence="1">
    <location>
        <begin position="153"/>
        <end position="201"/>
    </location>
</feature>
<reference evidence="4" key="1">
    <citation type="submission" date="2021-01" db="EMBL/GenBank/DDBJ databases">
        <title>Whole genome shotgun sequence of Planosporangium mesophilum NBRC 109066.</title>
        <authorList>
            <person name="Komaki H."/>
            <person name="Tamura T."/>
        </authorList>
    </citation>
    <scope>NUCLEOTIDE SEQUENCE</scope>
    <source>
        <strain evidence="4">NBRC 109066</strain>
    </source>
</reference>
<dbReference type="GO" id="GO:0006353">
    <property type="term" value="P:DNA-templated transcription termination"/>
    <property type="evidence" value="ECO:0007669"/>
    <property type="project" value="InterPro"/>
</dbReference>
<dbReference type="SUPFAM" id="SSF68912">
    <property type="entry name" value="Rho N-terminal domain-like"/>
    <property type="match status" value="1"/>
</dbReference>
<dbReference type="Proteomes" id="UP000599074">
    <property type="component" value="Unassembled WGS sequence"/>
</dbReference>
<evidence type="ECO:0000313" key="5">
    <source>
        <dbReference type="Proteomes" id="UP000599074"/>
    </source>
</evidence>
<evidence type="ECO:0000256" key="1">
    <source>
        <dbReference type="SAM" id="MobiDB-lite"/>
    </source>
</evidence>
<dbReference type="Pfam" id="PF01814">
    <property type="entry name" value="Hemerythrin"/>
    <property type="match status" value="1"/>
</dbReference>
<feature type="domain" description="Rho termination factor-like N-terminal" evidence="3">
    <location>
        <begin position="164"/>
        <end position="197"/>
    </location>
</feature>
<protein>
    <recommendedName>
        <fullName evidence="6">Hemerythrin domain-containing protein</fullName>
    </recommendedName>
</protein>
<accession>A0A8J3TAN9</accession>
<name>A0A8J3TAN9_9ACTN</name>
<keyword evidence="5" id="KW-1185">Reference proteome</keyword>
<organism evidence="4 5">
    <name type="scientific">Planosporangium mesophilum</name>
    <dbReference type="NCBI Taxonomy" id="689768"/>
    <lineage>
        <taxon>Bacteria</taxon>
        <taxon>Bacillati</taxon>
        <taxon>Actinomycetota</taxon>
        <taxon>Actinomycetes</taxon>
        <taxon>Micromonosporales</taxon>
        <taxon>Micromonosporaceae</taxon>
        <taxon>Planosporangium</taxon>
    </lineage>
</organism>
<dbReference type="PANTHER" id="PTHR35585">
    <property type="entry name" value="HHE DOMAIN PROTEIN (AFU_ORTHOLOGUE AFUA_4G00730)"/>
    <property type="match status" value="1"/>
</dbReference>
<dbReference type="RefSeq" id="WP_168114854.1">
    <property type="nucleotide sequence ID" value="NZ_BOON01000012.1"/>
</dbReference>
<evidence type="ECO:0000259" key="2">
    <source>
        <dbReference type="Pfam" id="PF01814"/>
    </source>
</evidence>
<evidence type="ECO:0008006" key="6">
    <source>
        <dbReference type="Google" id="ProtNLM"/>
    </source>
</evidence>
<evidence type="ECO:0000259" key="3">
    <source>
        <dbReference type="Pfam" id="PF07498"/>
    </source>
</evidence>
<dbReference type="InterPro" id="IPR012312">
    <property type="entry name" value="Hemerythrin-like"/>
</dbReference>
<dbReference type="EMBL" id="BOON01000012">
    <property type="protein sequence ID" value="GII21791.1"/>
    <property type="molecule type" value="Genomic_DNA"/>
</dbReference>
<sequence>MASDAVTLIMNDHRLMESMFEQVQAGEGDRRALVEEIAARLTAHARAEEKKVYPALARAEPSEKDEVHHGVDEHHEAEELLEKVMQNLDSPKFDQMFSEFAQAVKHHVEEEESEILPALRDAVDRSTLEQLGDEFMRARLAELRSAGYDSDDEHAAAYDKGRSDLTEATRDELYEMAKEADISGRSTMNKDELAESLRRER</sequence>
<dbReference type="InterPro" id="IPR036269">
    <property type="entry name" value="Rho_N_sf"/>
</dbReference>
<dbReference type="Gene3D" id="1.20.120.520">
    <property type="entry name" value="nmb1532 protein domain like"/>
    <property type="match status" value="1"/>
</dbReference>